<protein>
    <recommendedName>
        <fullName evidence="4">Small auxin up regulated protein</fullName>
    </recommendedName>
</protein>
<evidence type="ECO:0008006" key="4">
    <source>
        <dbReference type="Google" id="ProtNLM"/>
    </source>
</evidence>
<dbReference type="Pfam" id="PF02519">
    <property type="entry name" value="Auxin_inducible"/>
    <property type="match status" value="1"/>
</dbReference>
<dbReference type="AlphaFoldDB" id="A0AAN9XGC8"/>
<gene>
    <name evidence="2" type="ORF">VNO78_19554</name>
</gene>
<accession>A0AAN9XGC8</accession>
<sequence>MMMKMKLKLLKFWLRKFCKLREVRGNFQKYAIREHIRMLVTCSISNVPKDVPKGHLVVYVGENCKRYVIKVGILNHPLFKALLDHAEDVFGFTDDSKLRIPCNENIFLHILHNAGDIVEDHRLFNYCFW</sequence>
<evidence type="ECO:0000313" key="2">
    <source>
        <dbReference type="EMBL" id="KAK7391146.1"/>
    </source>
</evidence>
<comment type="caution">
    <text evidence="2">The sequence shown here is derived from an EMBL/GenBank/DDBJ whole genome shotgun (WGS) entry which is preliminary data.</text>
</comment>
<evidence type="ECO:0000313" key="3">
    <source>
        <dbReference type="Proteomes" id="UP001386955"/>
    </source>
</evidence>
<organism evidence="2 3">
    <name type="scientific">Psophocarpus tetragonolobus</name>
    <name type="common">Winged bean</name>
    <name type="synonym">Dolichos tetragonolobus</name>
    <dbReference type="NCBI Taxonomy" id="3891"/>
    <lineage>
        <taxon>Eukaryota</taxon>
        <taxon>Viridiplantae</taxon>
        <taxon>Streptophyta</taxon>
        <taxon>Embryophyta</taxon>
        <taxon>Tracheophyta</taxon>
        <taxon>Spermatophyta</taxon>
        <taxon>Magnoliopsida</taxon>
        <taxon>eudicotyledons</taxon>
        <taxon>Gunneridae</taxon>
        <taxon>Pentapetalae</taxon>
        <taxon>rosids</taxon>
        <taxon>fabids</taxon>
        <taxon>Fabales</taxon>
        <taxon>Fabaceae</taxon>
        <taxon>Papilionoideae</taxon>
        <taxon>50 kb inversion clade</taxon>
        <taxon>NPAAA clade</taxon>
        <taxon>indigoferoid/millettioid clade</taxon>
        <taxon>Phaseoleae</taxon>
        <taxon>Psophocarpus</taxon>
    </lineage>
</organism>
<comment type="similarity">
    <text evidence="1">Belongs to the ARG7 family.</text>
</comment>
<dbReference type="Proteomes" id="UP001386955">
    <property type="component" value="Unassembled WGS sequence"/>
</dbReference>
<dbReference type="GO" id="GO:0009733">
    <property type="term" value="P:response to auxin"/>
    <property type="evidence" value="ECO:0007669"/>
    <property type="project" value="InterPro"/>
</dbReference>
<dbReference type="InterPro" id="IPR003676">
    <property type="entry name" value="SAUR_fam"/>
</dbReference>
<reference evidence="2 3" key="1">
    <citation type="submission" date="2024-01" db="EMBL/GenBank/DDBJ databases">
        <title>The genomes of 5 underutilized Papilionoideae crops provide insights into root nodulation and disease resistanc.</title>
        <authorList>
            <person name="Jiang F."/>
        </authorList>
    </citation>
    <scope>NUCLEOTIDE SEQUENCE [LARGE SCALE GENOMIC DNA]</scope>
    <source>
        <strain evidence="2">DUOXIRENSHENG_FW03</strain>
        <tissue evidence="2">Leaves</tissue>
    </source>
</reference>
<keyword evidence="3" id="KW-1185">Reference proteome</keyword>
<name>A0AAN9XGC8_PSOTE</name>
<dbReference type="PANTHER" id="PTHR31374">
    <property type="entry name" value="AUXIN-INDUCED PROTEIN-LIKE-RELATED"/>
    <property type="match status" value="1"/>
</dbReference>
<evidence type="ECO:0000256" key="1">
    <source>
        <dbReference type="ARBA" id="ARBA00006974"/>
    </source>
</evidence>
<dbReference type="PANTHER" id="PTHR31374:SF427">
    <property type="entry name" value="SMALL AUXIN-UP RNA-RELATED"/>
    <property type="match status" value="1"/>
</dbReference>
<proteinExistence type="inferred from homology"/>
<dbReference type="EMBL" id="JAYMYS010000005">
    <property type="protein sequence ID" value="KAK7391146.1"/>
    <property type="molecule type" value="Genomic_DNA"/>
</dbReference>